<dbReference type="AlphaFoldDB" id="A0A4Q5M5L6"/>
<dbReference type="RefSeq" id="WP_130019231.1">
    <property type="nucleotide sequence ID" value="NZ_SEWF01000002.1"/>
</dbReference>
<keyword evidence="1" id="KW-0732">Signal</keyword>
<proteinExistence type="predicted"/>
<feature type="chain" id="PRO_5020426810" evidence="1">
    <location>
        <begin position="18"/>
        <end position="393"/>
    </location>
</feature>
<organism evidence="2 3">
    <name type="scientific">Emticicia agri</name>
    <dbReference type="NCBI Taxonomy" id="2492393"/>
    <lineage>
        <taxon>Bacteria</taxon>
        <taxon>Pseudomonadati</taxon>
        <taxon>Bacteroidota</taxon>
        <taxon>Cytophagia</taxon>
        <taxon>Cytophagales</taxon>
        <taxon>Leadbetterellaceae</taxon>
        <taxon>Emticicia</taxon>
    </lineage>
</organism>
<protein>
    <submittedName>
        <fullName evidence="2">Uncharacterized protein</fullName>
    </submittedName>
</protein>
<comment type="caution">
    <text evidence="2">The sequence shown here is derived from an EMBL/GenBank/DDBJ whole genome shotgun (WGS) entry which is preliminary data.</text>
</comment>
<name>A0A4Q5M5L6_9BACT</name>
<gene>
    <name evidence="2" type="ORF">EWM59_01810</name>
</gene>
<accession>A0A4Q5M5L6</accession>
<evidence type="ECO:0000313" key="3">
    <source>
        <dbReference type="Proteomes" id="UP000293162"/>
    </source>
</evidence>
<reference evidence="2 3" key="1">
    <citation type="submission" date="2019-02" db="EMBL/GenBank/DDBJ databases">
        <title>Bacterial novel species Emticicia sp. 17J42-9 isolated from soil.</title>
        <authorList>
            <person name="Jung H.-Y."/>
        </authorList>
    </citation>
    <scope>NUCLEOTIDE SEQUENCE [LARGE SCALE GENOMIC DNA]</scope>
    <source>
        <strain evidence="2 3">17J42-9</strain>
    </source>
</reference>
<sequence>MRYFFIFLLLTGSKTFAQSTTLLPNATKIGNVSALSTCNSSVRGTQVFNTTNGKMYFCNGTAWVDMTGGGGGGSFSLPYSGSGSSTSPTSLFALTNNGSGRTMDIKNTSTGWALNVESVNNRAINAISEGSYGVYGKSNTNMGVAGISSSGVGIYGYSDTGFSGVFQTRANVGTRLSIGQLTYAQTIARLHIKADGNGGWGQHLRMENGNDTGYGEILHDTDGMKFRNFQANESFIFRNSANSNVFSINSSGNIYADGNAFISGGAGVNGTLSVGGNSFLYGNADISGELTVDAHTIVLNNTASPFIILHETEGYSFSLAANASIISTLSYEAFSGIPTVSVAQVENGTGGWDKILTIPYNVTATSCSIRFTNVSSSAISVSGTWHFTVIGPK</sequence>
<evidence type="ECO:0000313" key="2">
    <source>
        <dbReference type="EMBL" id="RYU97449.1"/>
    </source>
</evidence>
<dbReference type="Proteomes" id="UP000293162">
    <property type="component" value="Unassembled WGS sequence"/>
</dbReference>
<feature type="signal peptide" evidence="1">
    <location>
        <begin position="1"/>
        <end position="17"/>
    </location>
</feature>
<evidence type="ECO:0000256" key="1">
    <source>
        <dbReference type="SAM" id="SignalP"/>
    </source>
</evidence>
<dbReference type="EMBL" id="SEWF01000002">
    <property type="protein sequence ID" value="RYU97449.1"/>
    <property type="molecule type" value="Genomic_DNA"/>
</dbReference>
<dbReference type="OrthoDB" id="9819291at2"/>
<keyword evidence="3" id="KW-1185">Reference proteome</keyword>